<evidence type="ECO:0000313" key="2">
    <source>
        <dbReference type="Proteomes" id="UP000996601"/>
    </source>
</evidence>
<keyword evidence="2" id="KW-1185">Reference proteome</keyword>
<proteinExistence type="predicted"/>
<evidence type="ECO:0000313" key="1">
    <source>
        <dbReference type="EMBL" id="MCQ4631662.1"/>
    </source>
</evidence>
<dbReference type="EMBL" id="WHSB02000005">
    <property type="protein sequence ID" value="MCQ4631662.1"/>
    <property type="molecule type" value="Genomic_DNA"/>
</dbReference>
<comment type="caution">
    <text evidence="1">The sequence shown here is derived from an EMBL/GenBank/DDBJ whole genome shotgun (WGS) entry which is preliminary data.</text>
</comment>
<dbReference type="Proteomes" id="UP000996601">
    <property type="component" value="Unassembled WGS sequence"/>
</dbReference>
<gene>
    <name evidence="1" type="ORF">GB927_016545</name>
</gene>
<protein>
    <submittedName>
        <fullName evidence="1">Uncharacterized protein</fullName>
    </submittedName>
</protein>
<dbReference type="RefSeq" id="WP_256118279.1">
    <property type="nucleotide sequence ID" value="NZ_WHSB02000005.1"/>
</dbReference>
<organism evidence="1 2">
    <name type="scientific">Shinella lacus</name>
    <dbReference type="NCBI Taxonomy" id="2654216"/>
    <lineage>
        <taxon>Bacteria</taxon>
        <taxon>Pseudomonadati</taxon>
        <taxon>Pseudomonadota</taxon>
        <taxon>Alphaproteobacteria</taxon>
        <taxon>Hyphomicrobiales</taxon>
        <taxon>Rhizobiaceae</taxon>
        <taxon>Shinella</taxon>
    </lineage>
</organism>
<accession>A0ABT1R908</accession>
<name>A0ABT1R908_9HYPH</name>
<sequence length="55" mass="6132">MQNAKREISHLLLMAKLLAARQENALLCYFIDMAIVENRASTKPTEVPESKSDAA</sequence>
<reference evidence="1" key="1">
    <citation type="submission" date="2021-07" db="EMBL/GenBank/DDBJ databases">
        <title>Shinella sp. nov., a novel member of the genus Shinella from water.</title>
        <authorList>
            <person name="Deng Y."/>
        </authorList>
    </citation>
    <scope>NUCLEOTIDE SEQUENCE</scope>
    <source>
        <strain evidence="1">CPCC 100929</strain>
    </source>
</reference>